<organism evidence="1 2">
    <name type="scientific">Aspergillus piperis CBS 112811</name>
    <dbReference type="NCBI Taxonomy" id="1448313"/>
    <lineage>
        <taxon>Eukaryota</taxon>
        <taxon>Fungi</taxon>
        <taxon>Dikarya</taxon>
        <taxon>Ascomycota</taxon>
        <taxon>Pezizomycotina</taxon>
        <taxon>Eurotiomycetes</taxon>
        <taxon>Eurotiomycetidae</taxon>
        <taxon>Eurotiales</taxon>
        <taxon>Aspergillaceae</taxon>
        <taxon>Aspergillus</taxon>
        <taxon>Aspergillus subgen. Circumdati</taxon>
    </lineage>
</organism>
<proteinExistence type="predicted"/>
<accession>A0A8G1R5G0</accession>
<reference evidence="1 2" key="1">
    <citation type="submission" date="2018-02" db="EMBL/GenBank/DDBJ databases">
        <title>The genomes of Aspergillus section Nigri reveals drivers in fungal speciation.</title>
        <authorList>
            <consortium name="DOE Joint Genome Institute"/>
            <person name="Vesth T.C."/>
            <person name="Nybo J."/>
            <person name="Theobald S."/>
            <person name="Brandl J."/>
            <person name="Frisvad J.C."/>
            <person name="Nielsen K.F."/>
            <person name="Lyhne E.K."/>
            <person name="Kogle M.E."/>
            <person name="Kuo A."/>
            <person name="Riley R."/>
            <person name="Clum A."/>
            <person name="Nolan M."/>
            <person name="Lipzen A."/>
            <person name="Salamov A."/>
            <person name="Henrissat B."/>
            <person name="Wiebenga A."/>
            <person name="De vries R.P."/>
            <person name="Grigoriev I.V."/>
            <person name="Mortensen U.H."/>
            <person name="Andersen M.R."/>
            <person name="Baker S.E."/>
        </authorList>
    </citation>
    <scope>NUCLEOTIDE SEQUENCE [LARGE SCALE GENOMIC DNA]</scope>
    <source>
        <strain evidence="1 2">CBS 112811</strain>
    </source>
</reference>
<dbReference type="AlphaFoldDB" id="A0A8G1R5G0"/>
<sequence>MEESSQSLGHGRDSESGTAITAAVFEPVEMHGGLTLPVASRLEHYSIHLTASTTADAQPNFLLEASPFVPVFFLSRSNCYSYCYSGIRLTELVGFSSPIVP</sequence>
<dbReference type="Proteomes" id="UP000249526">
    <property type="component" value="Unassembled WGS sequence"/>
</dbReference>
<dbReference type="GeneID" id="37166187"/>
<evidence type="ECO:0000313" key="2">
    <source>
        <dbReference type="Proteomes" id="UP000249526"/>
    </source>
</evidence>
<dbReference type="EMBL" id="KZ825058">
    <property type="protein sequence ID" value="RAH59844.1"/>
    <property type="molecule type" value="Genomic_DNA"/>
</dbReference>
<name>A0A8G1R5G0_9EURO</name>
<dbReference type="RefSeq" id="XP_025517766.1">
    <property type="nucleotide sequence ID" value="XM_025662785.1"/>
</dbReference>
<gene>
    <name evidence="1" type="ORF">BO85DRAFT_476458</name>
</gene>
<keyword evidence="2" id="KW-1185">Reference proteome</keyword>
<evidence type="ECO:0000313" key="1">
    <source>
        <dbReference type="EMBL" id="RAH59844.1"/>
    </source>
</evidence>
<protein>
    <submittedName>
        <fullName evidence="1">Uncharacterized protein</fullName>
    </submittedName>
</protein>